<dbReference type="GO" id="GO:0006032">
    <property type="term" value="P:chitin catabolic process"/>
    <property type="evidence" value="ECO:0007669"/>
    <property type="project" value="UniProtKB-KW"/>
</dbReference>
<evidence type="ECO:0000313" key="20">
    <source>
        <dbReference type="EMBL" id="CDZ97140.1"/>
    </source>
</evidence>
<proteinExistence type="predicted"/>
<dbReference type="SUPFAM" id="SSF88713">
    <property type="entry name" value="Glycoside hydrolase/deacetylase"/>
    <property type="match status" value="1"/>
</dbReference>
<evidence type="ECO:0000256" key="1">
    <source>
        <dbReference type="ARBA" id="ARBA00001941"/>
    </source>
</evidence>
<keyword evidence="8" id="KW-0146">Chitin degradation</keyword>
<feature type="region of interest" description="Disordered" evidence="18">
    <location>
        <begin position="198"/>
        <end position="219"/>
    </location>
</feature>
<evidence type="ECO:0000256" key="13">
    <source>
        <dbReference type="ARBA" id="ARBA00023288"/>
    </source>
</evidence>
<accession>A0A0F7SFQ4</accession>
<organism evidence="20">
    <name type="scientific">Phaffia rhodozyma</name>
    <name type="common">Yeast</name>
    <name type="synonym">Xanthophyllomyces dendrorhous</name>
    <dbReference type="NCBI Taxonomy" id="264483"/>
    <lineage>
        <taxon>Eukaryota</taxon>
        <taxon>Fungi</taxon>
        <taxon>Dikarya</taxon>
        <taxon>Basidiomycota</taxon>
        <taxon>Agaricomycotina</taxon>
        <taxon>Tremellomycetes</taxon>
        <taxon>Cystofilobasidiales</taxon>
        <taxon>Mrakiaceae</taxon>
        <taxon>Phaffia</taxon>
    </lineage>
</organism>
<dbReference type="Pfam" id="PF01522">
    <property type="entry name" value="Polysacc_deac_1"/>
    <property type="match status" value="1"/>
</dbReference>
<protein>
    <recommendedName>
        <fullName evidence="16">chitin deacetylase</fullName>
        <ecNumber evidence="16">3.5.1.41</ecNumber>
    </recommendedName>
</protein>
<keyword evidence="12" id="KW-0170">Cobalt</keyword>
<dbReference type="EMBL" id="LN483167">
    <property type="protein sequence ID" value="CDZ97140.1"/>
    <property type="molecule type" value="Genomic_DNA"/>
</dbReference>
<evidence type="ECO:0000256" key="18">
    <source>
        <dbReference type="SAM" id="MobiDB-lite"/>
    </source>
</evidence>
<dbReference type="Gene3D" id="3.20.20.370">
    <property type="entry name" value="Glycoside hydrolase/deacetylase"/>
    <property type="match status" value="1"/>
</dbReference>
<dbReference type="GO" id="GO:0000272">
    <property type="term" value="P:polysaccharide catabolic process"/>
    <property type="evidence" value="ECO:0007669"/>
    <property type="project" value="UniProtKB-KW"/>
</dbReference>
<keyword evidence="5" id="KW-0479">Metal-binding</keyword>
<evidence type="ECO:0000256" key="9">
    <source>
        <dbReference type="ARBA" id="ARBA00023136"/>
    </source>
</evidence>
<comment type="subcellular location">
    <subcellularLocation>
        <location evidence="2">Cell membrane</location>
        <topology evidence="2">Lipid-anchor</topology>
        <topology evidence="2">GPI-anchor</topology>
    </subcellularLocation>
</comment>
<evidence type="ECO:0000256" key="16">
    <source>
        <dbReference type="ARBA" id="ARBA00024056"/>
    </source>
</evidence>
<dbReference type="PROSITE" id="PS51677">
    <property type="entry name" value="NODB"/>
    <property type="match status" value="1"/>
</dbReference>
<name>A0A0F7SFQ4_PHARH</name>
<keyword evidence="3" id="KW-1003">Cell membrane</keyword>
<keyword evidence="9" id="KW-0472">Membrane</keyword>
<dbReference type="GO" id="GO:0046872">
    <property type="term" value="F:metal ion binding"/>
    <property type="evidence" value="ECO:0007669"/>
    <property type="project" value="UniProtKB-KW"/>
</dbReference>
<dbReference type="InterPro" id="IPR011330">
    <property type="entry name" value="Glyco_hydro/deAcase_b/a-brl"/>
</dbReference>
<dbReference type="EC" id="3.5.1.41" evidence="16"/>
<keyword evidence="10" id="KW-0325">Glycoprotein</keyword>
<keyword evidence="4" id="KW-0336">GPI-anchor</keyword>
<dbReference type="AlphaFoldDB" id="A0A0F7SFQ4"/>
<evidence type="ECO:0000259" key="19">
    <source>
        <dbReference type="PROSITE" id="PS51677"/>
    </source>
</evidence>
<dbReference type="GO" id="GO:0005886">
    <property type="term" value="C:plasma membrane"/>
    <property type="evidence" value="ECO:0007669"/>
    <property type="project" value="UniProtKB-SubCell"/>
</dbReference>
<sequence>MQGHEIAGHTWSHMPLTTLTNEEIVAELGWTKQLIKDIIGVETLTFRPPQGDMDNRVRAIASQMNLTPVMWTGVGSNGGDLFDTQDFEVAAGLINSTQAFSQWTTFLDTNIPKIEKGFLTLEHDLHAVTVNLAVYYYLPEAMNRTNPTLSLKTVMECNGRSIGEAYKETAQNITTSAVASSSASASAASVSASTSASAVSGSSTRSTAPSASASASSGPVSGAIWGTSVSAGLVGAVVALVGTTALVL</sequence>
<evidence type="ECO:0000256" key="12">
    <source>
        <dbReference type="ARBA" id="ARBA00023285"/>
    </source>
</evidence>
<evidence type="ECO:0000256" key="5">
    <source>
        <dbReference type="ARBA" id="ARBA00022723"/>
    </source>
</evidence>
<dbReference type="GO" id="GO:0098552">
    <property type="term" value="C:side of membrane"/>
    <property type="evidence" value="ECO:0007669"/>
    <property type="project" value="UniProtKB-KW"/>
</dbReference>
<evidence type="ECO:0000256" key="15">
    <source>
        <dbReference type="ARBA" id="ARBA00023326"/>
    </source>
</evidence>
<comment type="cofactor">
    <cofactor evidence="1">
        <name>Co(2+)</name>
        <dbReference type="ChEBI" id="CHEBI:48828"/>
    </cofactor>
</comment>
<dbReference type="PANTHER" id="PTHR10587">
    <property type="entry name" value="GLYCOSYL TRANSFERASE-RELATED"/>
    <property type="match status" value="1"/>
</dbReference>
<dbReference type="GO" id="GO:0009272">
    <property type="term" value="P:fungal-type cell wall biogenesis"/>
    <property type="evidence" value="ECO:0007669"/>
    <property type="project" value="UniProtKB-ARBA"/>
</dbReference>
<feature type="domain" description="NodB homology" evidence="19">
    <location>
        <begin position="1"/>
        <end position="150"/>
    </location>
</feature>
<evidence type="ECO:0000256" key="10">
    <source>
        <dbReference type="ARBA" id="ARBA00023180"/>
    </source>
</evidence>
<evidence type="ECO:0000256" key="7">
    <source>
        <dbReference type="ARBA" id="ARBA00022801"/>
    </source>
</evidence>
<evidence type="ECO:0000256" key="2">
    <source>
        <dbReference type="ARBA" id="ARBA00004609"/>
    </source>
</evidence>
<evidence type="ECO:0000256" key="4">
    <source>
        <dbReference type="ARBA" id="ARBA00022622"/>
    </source>
</evidence>
<comment type="catalytic activity">
    <reaction evidence="17">
        <text>[(1-&gt;4)-N-acetyl-beta-D-glucosaminyl](n) + n H2O = chitosan + n acetate</text>
        <dbReference type="Rhea" id="RHEA:10464"/>
        <dbReference type="Rhea" id="RHEA-COMP:9593"/>
        <dbReference type="Rhea" id="RHEA-COMP:9597"/>
        <dbReference type="ChEBI" id="CHEBI:15377"/>
        <dbReference type="ChEBI" id="CHEBI:17029"/>
        <dbReference type="ChEBI" id="CHEBI:30089"/>
        <dbReference type="ChEBI" id="CHEBI:57704"/>
        <dbReference type="EC" id="3.5.1.41"/>
    </reaction>
    <physiologicalReaction direction="left-to-right" evidence="17">
        <dbReference type="Rhea" id="RHEA:10465"/>
    </physiologicalReaction>
</comment>
<keyword evidence="7" id="KW-0378">Hydrolase</keyword>
<dbReference type="InterPro" id="IPR002509">
    <property type="entry name" value="NODB_dom"/>
</dbReference>
<dbReference type="GO" id="GO:0004099">
    <property type="term" value="F:chitin deacetylase activity"/>
    <property type="evidence" value="ECO:0007669"/>
    <property type="project" value="UniProtKB-EC"/>
</dbReference>
<evidence type="ECO:0000256" key="14">
    <source>
        <dbReference type="ARBA" id="ARBA00023316"/>
    </source>
</evidence>
<keyword evidence="14" id="KW-0961">Cell wall biogenesis/degradation</keyword>
<keyword evidence="15" id="KW-0624">Polysaccharide degradation</keyword>
<evidence type="ECO:0000256" key="3">
    <source>
        <dbReference type="ARBA" id="ARBA00022475"/>
    </source>
</evidence>
<reference evidence="20" key="1">
    <citation type="submission" date="2014-08" db="EMBL/GenBank/DDBJ databases">
        <authorList>
            <person name="Sharma Rahul"/>
            <person name="Thines Marco"/>
        </authorList>
    </citation>
    <scope>NUCLEOTIDE SEQUENCE</scope>
</reference>
<dbReference type="InterPro" id="IPR050248">
    <property type="entry name" value="Polysacc_deacetylase_ArnD"/>
</dbReference>
<evidence type="ECO:0000256" key="8">
    <source>
        <dbReference type="ARBA" id="ARBA00023024"/>
    </source>
</evidence>
<evidence type="ECO:0000256" key="11">
    <source>
        <dbReference type="ARBA" id="ARBA00023277"/>
    </source>
</evidence>
<evidence type="ECO:0000256" key="6">
    <source>
        <dbReference type="ARBA" id="ARBA00022729"/>
    </source>
</evidence>
<keyword evidence="11" id="KW-0119">Carbohydrate metabolism</keyword>
<keyword evidence="6" id="KW-0732">Signal</keyword>
<dbReference type="GO" id="GO:0071555">
    <property type="term" value="P:cell wall organization"/>
    <property type="evidence" value="ECO:0007669"/>
    <property type="project" value="UniProtKB-KW"/>
</dbReference>
<dbReference type="PANTHER" id="PTHR10587:SF133">
    <property type="entry name" value="CHITIN DEACETYLASE 1-RELATED"/>
    <property type="match status" value="1"/>
</dbReference>
<keyword evidence="13" id="KW-0449">Lipoprotein</keyword>
<evidence type="ECO:0000256" key="17">
    <source>
        <dbReference type="ARBA" id="ARBA00048494"/>
    </source>
</evidence>